<organism evidence="4 5">
    <name type="scientific">Spirodela intermedia</name>
    <name type="common">Intermediate duckweed</name>
    <dbReference type="NCBI Taxonomy" id="51605"/>
    <lineage>
        <taxon>Eukaryota</taxon>
        <taxon>Viridiplantae</taxon>
        <taxon>Streptophyta</taxon>
        <taxon>Embryophyta</taxon>
        <taxon>Tracheophyta</taxon>
        <taxon>Spermatophyta</taxon>
        <taxon>Magnoliopsida</taxon>
        <taxon>Liliopsida</taxon>
        <taxon>Araceae</taxon>
        <taxon>Lemnoideae</taxon>
        <taxon>Spirodela</taxon>
    </lineage>
</organism>
<dbReference type="InterPro" id="IPR046849">
    <property type="entry name" value="E2_motif"/>
</dbReference>
<feature type="repeat" description="PPR" evidence="2">
    <location>
        <begin position="243"/>
        <end position="273"/>
    </location>
</feature>
<feature type="repeat" description="PPR" evidence="2">
    <location>
        <begin position="80"/>
        <end position="114"/>
    </location>
</feature>
<dbReference type="EMBL" id="LR746265">
    <property type="protein sequence ID" value="CAA7391089.1"/>
    <property type="molecule type" value="Genomic_DNA"/>
</dbReference>
<gene>
    <name evidence="4" type="ORF">SI8410_02002461</name>
</gene>
<dbReference type="SUPFAM" id="SSF48452">
    <property type="entry name" value="TPR-like"/>
    <property type="match status" value="1"/>
</dbReference>
<dbReference type="InterPro" id="IPR046848">
    <property type="entry name" value="E_motif"/>
</dbReference>
<dbReference type="Pfam" id="PF01535">
    <property type="entry name" value="PPR"/>
    <property type="match status" value="3"/>
</dbReference>
<protein>
    <recommendedName>
        <fullName evidence="3">DYW domain-containing protein</fullName>
    </recommendedName>
</protein>
<dbReference type="FunFam" id="1.25.40.10:FF:000184">
    <property type="entry name" value="Pentatricopeptide repeat-containing protein, chloroplastic"/>
    <property type="match status" value="1"/>
</dbReference>
<dbReference type="Pfam" id="PF20431">
    <property type="entry name" value="E_motif"/>
    <property type="match status" value="1"/>
</dbReference>
<evidence type="ECO:0000256" key="2">
    <source>
        <dbReference type="PROSITE-ProRule" id="PRU00708"/>
    </source>
</evidence>
<sequence length="683" mass="75456">MRAGPHAALSCSSAEHPLHALLKSCRSIRQLKEAHAHVIKEDPLPFDGSAASFLLSAYAVSPHGNVDYALSIFGRVQKQSIFLWNSVIRGLSTGRKPEDAVLFFADMLRGGLRPNNYTFPFLIKACTEASLIRCGVSVHSLVVKNGLESDTYIRSTLIRLYGGGKDLGGARKLFDECSDGDVVSWNSMIDGYVKCGELDLARSVFDRMISRDIISWNTIINGYGLLGDLREARNLFEQMPRRNVVSWNSILAGHAKCGDVDGARKIFGEMPQRDVVSWNAMLACYAQSGRPGEALELFNLMRREKVKPTDATIVSLLSACVHLGALEQGQVIEAYMRDNGIDINTILGTALVDMYGKCGDIRRAEEIFRALEQKDVLAWNTIIAGMSMHGHAREALGVFEEMAANGPAPDDITFVAVLSACSHSGMVDRGRQLLNLMETTYGIDPKVEHYGCLIDLLARAGLLEEALDVIGSMPMAPNPEAWGALLGGCRIHGNVDVGEAAGRRLLKLQPEHSGRYVLLSNIYAAARRWDEARKVRQLMDARGVVKSPGVSMLESDGVVHQFVVSDRSHPEADAIREKLSEMCRRLKVEVGYSPHTDQVMFDVEEEEKEHALVVHSEKLAVAFGLLVVKPGAAIRVVKNLRICGDCHHFMKLVSSVYGREIIMRDRNRFHRFSSGRCSCVDYW</sequence>
<dbReference type="GO" id="GO:0003723">
    <property type="term" value="F:RNA binding"/>
    <property type="evidence" value="ECO:0007669"/>
    <property type="project" value="InterPro"/>
</dbReference>
<keyword evidence="1" id="KW-0677">Repeat</keyword>
<dbReference type="GO" id="GO:0009451">
    <property type="term" value="P:RNA modification"/>
    <property type="evidence" value="ECO:0007669"/>
    <property type="project" value="InterPro"/>
</dbReference>
<dbReference type="PROSITE" id="PS51375">
    <property type="entry name" value="PPR"/>
    <property type="match status" value="5"/>
</dbReference>
<evidence type="ECO:0000256" key="1">
    <source>
        <dbReference type="ARBA" id="ARBA00022737"/>
    </source>
</evidence>
<dbReference type="NCBIfam" id="TIGR00756">
    <property type="entry name" value="PPR"/>
    <property type="match status" value="6"/>
</dbReference>
<dbReference type="PANTHER" id="PTHR47926">
    <property type="entry name" value="PENTATRICOPEPTIDE REPEAT-CONTAINING PROTEIN"/>
    <property type="match status" value="1"/>
</dbReference>
<dbReference type="Pfam" id="PF20430">
    <property type="entry name" value="Eplus_motif"/>
    <property type="match status" value="1"/>
</dbReference>
<dbReference type="Proteomes" id="UP000663760">
    <property type="component" value="Chromosome 2"/>
</dbReference>
<dbReference type="AlphaFoldDB" id="A0A7I8K264"/>
<name>A0A7I8K264_SPIIN</name>
<keyword evidence="5" id="KW-1185">Reference proteome</keyword>
<evidence type="ECO:0000313" key="4">
    <source>
        <dbReference type="EMBL" id="CAA7391089.1"/>
    </source>
</evidence>
<reference evidence="4" key="1">
    <citation type="submission" date="2020-02" db="EMBL/GenBank/DDBJ databases">
        <authorList>
            <person name="Scholz U."/>
            <person name="Mascher M."/>
            <person name="Fiebig A."/>
        </authorList>
    </citation>
    <scope>NUCLEOTIDE SEQUENCE</scope>
</reference>
<evidence type="ECO:0000259" key="3">
    <source>
        <dbReference type="Pfam" id="PF14432"/>
    </source>
</evidence>
<feature type="repeat" description="PPR" evidence="2">
    <location>
        <begin position="375"/>
        <end position="409"/>
    </location>
</feature>
<dbReference type="InterPro" id="IPR002885">
    <property type="entry name" value="PPR_rpt"/>
</dbReference>
<dbReference type="PANTHER" id="PTHR47926:SF473">
    <property type="entry name" value="(WILD MALAYSIAN BANANA) HYPOTHETICAL PROTEIN"/>
    <property type="match status" value="1"/>
</dbReference>
<proteinExistence type="predicted"/>
<dbReference type="Pfam" id="PF13041">
    <property type="entry name" value="PPR_2"/>
    <property type="match status" value="3"/>
</dbReference>
<dbReference type="GO" id="GO:0008270">
    <property type="term" value="F:zinc ion binding"/>
    <property type="evidence" value="ECO:0007669"/>
    <property type="project" value="InterPro"/>
</dbReference>
<dbReference type="InterPro" id="IPR046960">
    <property type="entry name" value="PPR_At4g14850-like_plant"/>
</dbReference>
<dbReference type="FunFam" id="1.25.40.10:FF:000348">
    <property type="entry name" value="Pentatricopeptide repeat-containing protein chloroplastic"/>
    <property type="match status" value="1"/>
</dbReference>
<dbReference type="InterPro" id="IPR011990">
    <property type="entry name" value="TPR-like_helical_dom_sf"/>
</dbReference>
<dbReference type="Gene3D" id="1.25.40.10">
    <property type="entry name" value="Tetratricopeptide repeat domain"/>
    <property type="match status" value="4"/>
</dbReference>
<feature type="repeat" description="PPR" evidence="2">
    <location>
        <begin position="181"/>
        <end position="215"/>
    </location>
</feature>
<feature type="repeat" description="PPR" evidence="2">
    <location>
        <begin position="274"/>
        <end position="308"/>
    </location>
</feature>
<evidence type="ECO:0000313" key="5">
    <source>
        <dbReference type="Proteomes" id="UP000663760"/>
    </source>
</evidence>
<feature type="domain" description="DYW" evidence="3">
    <location>
        <begin position="591"/>
        <end position="683"/>
    </location>
</feature>
<dbReference type="Pfam" id="PF14432">
    <property type="entry name" value="DYW_deaminase"/>
    <property type="match status" value="1"/>
</dbReference>
<dbReference type="OrthoDB" id="185373at2759"/>
<dbReference type="InterPro" id="IPR032867">
    <property type="entry name" value="DYW_dom"/>
</dbReference>
<accession>A0A7I8K264</accession>